<dbReference type="EMBL" id="CP109441">
    <property type="protein sequence ID" value="WUV50000.1"/>
    <property type="molecule type" value="Genomic_DNA"/>
</dbReference>
<evidence type="ECO:0000256" key="1">
    <source>
        <dbReference type="SAM" id="Phobius"/>
    </source>
</evidence>
<name>A0ABZ1Z7H9_9NOCA</name>
<dbReference type="RefSeq" id="WP_329414771.1">
    <property type="nucleotide sequence ID" value="NZ_CP109441.1"/>
</dbReference>
<evidence type="ECO:0000313" key="3">
    <source>
        <dbReference type="Proteomes" id="UP001432062"/>
    </source>
</evidence>
<feature type="transmembrane region" description="Helical" evidence="1">
    <location>
        <begin position="107"/>
        <end position="124"/>
    </location>
</feature>
<feature type="transmembrane region" description="Helical" evidence="1">
    <location>
        <begin position="75"/>
        <end position="100"/>
    </location>
</feature>
<dbReference type="Proteomes" id="UP001432062">
    <property type="component" value="Chromosome"/>
</dbReference>
<keyword evidence="1" id="KW-1133">Transmembrane helix</keyword>
<proteinExistence type="predicted"/>
<gene>
    <name evidence="2" type="ORF">OG563_18470</name>
</gene>
<reference evidence="2" key="1">
    <citation type="submission" date="2022-10" db="EMBL/GenBank/DDBJ databases">
        <title>The complete genomes of actinobacterial strains from the NBC collection.</title>
        <authorList>
            <person name="Joergensen T.S."/>
            <person name="Alvarez Arevalo M."/>
            <person name="Sterndorff E.B."/>
            <person name="Faurdal D."/>
            <person name="Vuksanovic O."/>
            <person name="Mourched A.-S."/>
            <person name="Charusanti P."/>
            <person name="Shaw S."/>
            <person name="Blin K."/>
            <person name="Weber T."/>
        </authorList>
    </citation>
    <scope>NUCLEOTIDE SEQUENCE</scope>
    <source>
        <strain evidence="2">NBC_01482</strain>
    </source>
</reference>
<feature type="transmembrane region" description="Helical" evidence="1">
    <location>
        <begin position="44"/>
        <end position="63"/>
    </location>
</feature>
<keyword evidence="1" id="KW-0812">Transmembrane</keyword>
<organism evidence="2 3">
    <name type="scientific">Nocardia vinacea</name>
    <dbReference type="NCBI Taxonomy" id="96468"/>
    <lineage>
        <taxon>Bacteria</taxon>
        <taxon>Bacillati</taxon>
        <taxon>Actinomycetota</taxon>
        <taxon>Actinomycetes</taxon>
        <taxon>Mycobacteriales</taxon>
        <taxon>Nocardiaceae</taxon>
        <taxon>Nocardia</taxon>
    </lineage>
</organism>
<sequence length="161" mass="16906">MRTRRSDALRWAIDGFRVDDTSEYPLPKAPMAQQKPPATVRGSALIVFVAAVACAVAALFLFFGDAEDMDVAEGLAKLLGVVAVCLAVVLGAVAIALWFGNPRGREATVGLAAFLGANGVVMLFDSDSDSLVFGIAVLGIVALMAGLLWTPSARAYYGRWG</sequence>
<protein>
    <recommendedName>
        <fullName evidence="4">Integral membrane protein</fullName>
    </recommendedName>
</protein>
<feature type="transmembrane region" description="Helical" evidence="1">
    <location>
        <begin position="130"/>
        <end position="149"/>
    </location>
</feature>
<accession>A0ABZ1Z7H9</accession>
<keyword evidence="1" id="KW-0472">Membrane</keyword>
<keyword evidence="3" id="KW-1185">Reference proteome</keyword>
<evidence type="ECO:0008006" key="4">
    <source>
        <dbReference type="Google" id="ProtNLM"/>
    </source>
</evidence>
<evidence type="ECO:0000313" key="2">
    <source>
        <dbReference type="EMBL" id="WUV50000.1"/>
    </source>
</evidence>